<dbReference type="Proteomes" id="UP001372338">
    <property type="component" value="Unassembled WGS sequence"/>
</dbReference>
<dbReference type="Gene3D" id="2.40.50.140">
    <property type="entry name" value="Nucleic acid-binding proteins"/>
    <property type="match status" value="1"/>
</dbReference>
<dbReference type="CDD" id="cd04480">
    <property type="entry name" value="RPA1_DBD_A_like"/>
    <property type="match status" value="1"/>
</dbReference>
<proteinExistence type="predicted"/>
<dbReference type="EMBL" id="JAYWIO010000005">
    <property type="protein sequence ID" value="KAK7260946.1"/>
    <property type="molecule type" value="Genomic_DNA"/>
</dbReference>
<keyword evidence="3" id="KW-1185">Reference proteome</keyword>
<dbReference type="PANTHER" id="PTHR47165">
    <property type="entry name" value="OS03G0429900 PROTEIN"/>
    <property type="match status" value="1"/>
</dbReference>
<evidence type="ECO:0000259" key="1">
    <source>
        <dbReference type="Pfam" id="PF02721"/>
    </source>
</evidence>
<evidence type="ECO:0000313" key="3">
    <source>
        <dbReference type="Proteomes" id="UP001372338"/>
    </source>
</evidence>
<dbReference type="PANTHER" id="PTHR47165:SF4">
    <property type="entry name" value="OS03G0429900 PROTEIN"/>
    <property type="match status" value="1"/>
</dbReference>
<feature type="domain" description="Replication protein A 70 kDa DNA-binding subunit B/D first OB fold" evidence="1">
    <location>
        <begin position="6"/>
        <end position="107"/>
    </location>
</feature>
<name>A0AAN9EPD4_CROPI</name>
<dbReference type="InterPro" id="IPR003871">
    <property type="entry name" value="RFA1B/D_OB_1st"/>
</dbReference>
<dbReference type="Pfam" id="PF02721">
    <property type="entry name" value="DUF223"/>
    <property type="match status" value="1"/>
</dbReference>
<dbReference type="InterPro" id="IPR012340">
    <property type="entry name" value="NA-bd_OB-fold"/>
</dbReference>
<dbReference type="AlphaFoldDB" id="A0AAN9EPD4"/>
<comment type="caution">
    <text evidence="2">The sequence shown here is derived from an EMBL/GenBank/DDBJ whole genome shotgun (WGS) entry which is preliminary data.</text>
</comment>
<organism evidence="2 3">
    <name type="scientific">Crotalaria pallida</name>
    <name type="common">Smooth rattlebox</name>
    <name type="synonym">Crotalaria striata</name>
    <dbReference type="NCBI Taxonomy" id="3830"/>
    <lineage>
        <taxon>Eukaryota</taxon>
        <taxon>Viridiplantae</taxon>
        <taxon>Streptophyta</taxon>
        <taxon>Embryophyta</taxon>
        <taxon>Tracheophyta</taxon>
        <taxon>Spermatophyta</taxon>
        <taxon>Magnoliopsida</taxon>
        <taxon>eudicotyledons</taxon>
        <taxon>Gunneridae</taxon>
        <taxon>Pentapetalae</taxon>
        <taxon>rosids</taxon>
        <taxon>fabids</taxon>
        <taxon>Fabales</taxon>
        <taxon>Fabaceae</taxon>
        <taxon>Papilionoideae</taxon>
        <taxon>50 kb inversion clade</taxon>
        <taxon>genistoids sensu lato</taxon>
        <taxon>core genistoids</taxon>
        <taxon>Crotalarieae</taxon>
        <taxon>Crotalaria</taxon>
    </lineage>
</organism>
<evidence type="ECO:0000313" key="2">
    <source>
        <dbReference type="EMBL" id="KAK7260946.1"/>
    </source>
</evidence>
<sequence length="218" mass="25008">MAPSHTPIRFINKESKSISIRARVNMMWHVPMDPYSMISDGLHLILMDHMGDTIEATVKGPHVQFFIRTLHEGFVYEFSSFHVVNYPVTYRATSHPYKLQFQFSTNFHELTSSAFPCWSLNKNSVDDVTCMKNNATHLTDFAGIVTAVSLEKSFVIDGYEGRIIGLELCNDHGSFDCLLVDYYIDDFLAYSNTRRDKSILILMKLAKPEYNHGIHIMN</sequence>
<reference evidence="2 3" key="1">
    <citation type="submission" date="2024-01" db="EMBL/GenBank/DDBJ databases">
        <title>The genomes of 5 underutilized Papilionoideae crops provide insights into root nodulation and disease resistanc.</title>
        <authorList>
            <person name="Yuan L."/>
        </authorList>
    </citation>
    <scope>NUCLEOTIDE SEQUENCE [LARGE SCALE GENOMIC DNA]</scope>
    <source>
        <strain evidence="2">ZHUSHIDOU_FW_LH</strain>
        <tissue evidence="2">Leaf</tissue>
    </source>
</reference>
<accession>A0AAN9EPD4</accession>
<dbReference type="SUPFAM" id="SSF50249">
    <property type="entry name" value="Nucleic acid-binding proteins"/>
    <property type="match status" value="1"/>
</dbReference>
<protein>
    <recommendedName>
        <fullName evidence="1">Replication protein A 70 kDa DNA-binding subunit B/D first OB fold domain-containing protein</fullName>
    </recommendedName>
</protein>
<gene>
    <name evidence="2" type="ORF">RIF29_27248</name>
</gene>